<dbReference type="Gramene" id="Bo8g079470.1">
    <property type="protein sequence ID" value="Bo8g079470.1"/>
    <property type="gene ID" value="Bo8g079470"/>
</dbReference>
<organism evidence="1 2">
    <name type="scientific">Brassica oleracea var. oleracea</name>
    <dbReference type="NCBI Taxonomy" id="109376"/>
    <lineage>
        <taxon>Eukaryota</taxon>
        <taxon>Viridiplantae</taxon>
        <taxon>Streptophyta</taxon>
        <taxon>Embryophyta</taxon>
        <taxon>Tracheophyta</taxon>
        <taxon>Spermatophyta</taxon>
        <taxon>Magnoliopsida</taxon>
        <taxon>eudicotyledons</taxon>
        <taxon>Gunneridae</taxon>
        <taxon>Pentapetalae</taxon>
        <taxon>rosids</taxon>
        <taxon>malvids</taxon>
        <taxon>Brassicales</taxon>
        <taxon>Brassicaceae</taxon>
        <taxon>Brassiceae</taxon>
        <taxon>Brassica</taxon>
    </lineage>
</organism>
<dbReference type="EnsemblPlants" id="Bo8g079470.1">
    <property type="protein sequence ID" value="Bo8g079470.1"/>
    <property type="gene ID" value="Bo8g079470"/>
</dbReference>
<proteinExistence type="predicted"/>
<evidence type="ECO:0000313" key="2">
    <source>
        <dbReference type="Proteomes" id="UP000032141"/>
    </source>
</evidence>
<keyword evidence="2" id="KW-1185">Reference proteome</keyword>
<dbReference type="Proteomes" id="UP000032141">
    <property type="component" value="Chromosome C8"/>
</dbReference>
<reference evidence="1" key="2">
    <citation type="submission" date="2015-03" db="UniProtKB">
        <authorList>
            <consortium name="EnsemblPlants"/>
        </authorList>
    </citation>
    <scope>IDENTIFICATION</scope>
</reference>
<accession>A0A0D3DRT9</accession>
<sequence>MAALTEIPNGDYYGDVPNPSDPSSSLLHLDLRPPCLSAPRLASPLAGNFRVTIELPCYR</sequence>
<dbReference type="AlphaFoldDB" id="A0A0D3DRT9"/>
<name>A0A0D3DRT9_BRAOL</name>
<evidence type="ECO:0000313" key="1">
    <source>
        <dbReference type="EnsemblPlants" id="Bo8g079470.1"/>
    </source>
</evidence>
<reference evidence="1 2" key="1">
    <citation type="journal article" date="2014" name="Genome Biol.">
        <title>Transcriptome and methylome profiling reveals relics of genome dominance in the mesopolyploid Brassica oleracea.</title>
        <authorList>
            <person name="Parkin I.A."/>
            <person name="Koh C."/>
            <person name="Tang H."/>
            <person name="Robinson S.J."/>
            <person name="Kagale S."/>
            <person name="Clarke W.E."/>
            <person name="Town C.D."/>
            <person name="Nixon J."/>
            <person name="Krishnakumar V."/>
            <person name="Bidwell S.L."/>
            <person name="Denoeud F."/>
            <person name="Belcram H."/>
            <person name="Links M.G."/>
            <person name="Just J."/>
            <person name="Clarke C."/>
            <person name="Bender T."/>
            <person name="Huebert T."/>
            <person name="Mason A.S."/>
            <person name="Pires J.C."/>
            <person name="Barker G."/>
            <person name="Moore J."/>
            <person name="Walley P.G."/>
            <person name="Manoli S."/>
            <person name="Batley J."/>
            <person name="Edwards D."/>
            <person name="Nelson M.N."/>
            <person name="Wang X."/>
            <person name="Paterson A.H."/>
            <person name="King G."/>
            <person name="Bancroft I."/>
            <person name="Chalhoub B."/>
            <person name="Sharpe A.G."/>
        </authorList>
    </citation>
    <scope>NUCLEOTIDE SEQUENCE</scope>
    <source>
        <strain evidence="1 2">cv. TO1000</strain>
    </source>
</reference>
<dbReference type="HOGENOM" id="CLU_2964046_0_0_1"/>
<protein>
    <submittedName>
        <fullName evidence="1">Uncharacterized protein</fullName>
    </submittedName>
</protein>